<feature type="domain" description="PAP-associated" evidence="9">
    <location>
        <begin position="538"/>
        <end position="589"/>
    </location>
</feature>
<evidence type="ECO:0000313" key="11">
    <source>
        <dbReference type="EnsemblProtists" id="PYU1_T011592"/>
    </source>
</evidence>
<reference evidence="11" key="3">
    <citation type="submission" date="2015-02" db="UniProtKB">
        <authorList>
            <consortium name="EnsemblProtists"/>
        </authorList>
    </citation>
    <scope>IDENTIFICATION</scope>
    <source>
        <strain evidence="11">DAOM BR144</strain>
    </source>
</reference>
<proteinExistence type="predicted"/>
<dbReference type="CDD" id="cd05402">
    <property type="entry name" value="NT_PAP_TUTase"/>
    <property type="match status" value="1"/>
</dbReference>
<evidence type="ECO:0000259" key="9">
    <source>
        <dbReference type="Pfam" id="PF03828"/>
    </source>
</evidence>
<keyword evidence="7" id="KW-0460">Magnesium</keyword>
<dbReference type="InterPro" id="IPR043519">
    <property type="entry name" value="NT_sf"/>
</dbReference>
<dbReference type="OMA" id="PCDLCVN"/>
<dbReference type="AlphaFoldDB" id="K3X2Z3"/>
<sequence length="652" mass="72134">MTKRVLNAPPLVPGKKRKLRKGAKKSKAERLARAVSASAHADESAPPASGVTLAALLADPRSSTSVEWDVAQSLALRIGTLEARALVVSTILWAKEAPKAAAHYAKRLQLSEASVLRILVDAERRKTSARGGDDGASPSSNSRDGASNLLVAKFLVEVSAAMVSNEQRLETFLWPWLVAQAKNKERGANDAADPSNEDTAKVSSSHAMQAHSAAIRLLLGSPPPQGSKSTRHAQTKDCDDRKGLQQLFVEKCIEEGAFLHFVPTYAPAFRADVDQAIERAALEGGREHAQAGGWMPRITNAAIVETEQLRRQQVARRIEAILQMMWPDAKVMIFGSSATGLLRFRQEGASDDDLDLCALLPSSPSFRQATAQLIVEMKEHLSLYLPECNDLLAIEGARIPILHFTDPLSSLKCDLCVNNMAALWNTQLVRRALHACNPVWSHRIRALSLWLKQWRHAKRSSIGSGISSYGVQLLVLYYFQQRRVLPAFRLKEPVAESSATLQSFDCDQVNNVLMAAETDVDHEAQASDKFHDRTSWSVLIDFFKFYGMEFDYENTVVSLRSLEVVSKTSKQWTRKAWKTAVSIEDPIEMDRDLGTLFNRKTLAKLRTLFVHACVVFSTKGLALHEQETKLLLECTETPNRKDSAATDSSECK</sequence>
<feature type="region of interest" description="Disordered" evidence="8">
    <location>
        <begin position="1"/>
        <end position="46"/>
    </location>
</feature>
<dbReference type="Pfam" id="PF03828">
    <property type="entry name" value="PAP_assoc"/>
    <property type="match status" value="1"/>
</dbReference>
<dbReference type="GO" id="GO:0046872">
    <property type="term" value="F:metal ion binding"/>
    <property type="evidence" value="ECO:0007669"/>
    <property type="project" value="UniProtKB-KW"/>
</dbReference>
<evidence type="ECO:0000256" key="3">
    <source>
        <dbReference type="ARBA" id="ARBA00004496"/>
    </source>
</evidence>
<feature type="region of interest" description="Disordered" evidence="8">
    <location>
        <begin position="185"/>
        <end position="206"/>
    </location>
</feature>
<dbReference type="InterPro" id="IPR054708">
    <property type="entry name" value="MTPAP-like_central"/>
</dbReference>
<dbReference type="SUPFAM" id="SSF81301">
    <property type="entry name" value="Nucleotidyltransferase"/>
    <property type="match status" value="1"/>
</dbReference>
<comment type="cofactor">
    <cofactor evidence="2">
        <name>Mg(2+)</name>
        <dbReference type="ChEBI" id="CHEBI:18420"/>
    </cofactor>
</comment>
<dbReference type="GO" id="GO:0005737">
    <property type="term" value="C:cytoplasm"/>
    <property type="evidence" value="ECO:0007669"/>
    <property type="project" value="UniProtKB-SubCell"/>
</dbReference>
<keyword evidence="6" id="KW-0479">Metal-binding</keyword>
<reference evidence="12" key="2">
    <citation type="submission" date="2010-04" db="EMBL/GenBank/DDBJ databases">
        <authorList>
            <person name="Buell R."/>
            <person name="Hamilton J."/>
            <person name="Hostetler J."/>
        </authorList>
    </citation>
    <scope>NUCLEOTIDE SEQUENCE [LARGE SCALE GENOMIC DNA]</scope>
    <source>
        <strain evidence="12">DAOM:BR144</strain>
    </source>
</reference>
<reference evidence="12" key="1">
    <citation type="journal article" date="2010" name="Genome Biol.">
        <title>Genome sequence of the necrotrophic plant pathogen Pythium ultimum reveals original pathogenicity mechanisms and effector repertoire.</title>
        <authorList>
            <person name="Levesque C.A."/>
            <person name="Brouwer H."/>
            <person name="Cano L."/>
            <person name="Hamilton J.P."/>
            <person name="Holt C."/>
            <person name="Huitema E."/>
            <person name="Raffaele S."/>
            <person name="Robideau G.P."/>
            <person name="Thines M."/>
            <person name="Win J."/>
            <person name="Zerillo M.M."/>
            <person name="Beakes G.W."/>
            <person name="Boore J.L."/>
            <person name="Busam D."/>
            <person name="Dumas B."/>
            <person name="Ferriera S."/>
            <person name="Fuerstenberg S.I."/>
            <person name="Gachon C.M."/>
            <person name="Gaulin E."/>
            <person name="Govers F."/>
            <person name="Grenville-Briggs L."/>
            <person name="Horner N."/>
            <person name="Hostetler J."/>
            <person name="Jiang R.H."/>
            <person name="Johnson J."/>
            <person name="Krajaejun T."/>
            <person name="Lin H."/>
            <person name="Meijer H.J."/>
            <person name="Moore B."/>
            <person name="Morris P."/>
            <person name="Phuntmart V."/>
            <person name="Puiu D."/>
            <person name="Shetty J."/>
            <person name="Stajich J.E."/>
            <person name="Tripathy S."/>
            <person name="Wawra S."/>
            <person name="van West P."/>
            <person name="Whitty B.R."/>
            <person name="Coutinho P.M."/>
            <person name="Henrissat B."/>
            <person name="Martin F."/>
            <person name="Thomas P.D."/>
            <person name="Tyler B.M."/>
            <person name="De Vries R.P."/>
            <person name="Kamoun S."/>
            <person name="Yandell M."/>
            <person name="Tisserat N."/>
            <person name="Buell C.R."/>
        </authorList>
    </citation>
    <scope>NUCLEOTIDE SEQUENCE</scope>
    <source>
        <strain evidence="12">DAOM:BR144</strain>
    </source>
</reference>
<dbReference type="SUPFAM" id="SSF81631">
    <property type="entry name" value="PAP/OAS1 substrate-binding domain"/>
    <property type="match status" value="1"/>
</dbReference>
<evidence type="ECO:0000256" key="5">
    <source>
        <dbReference type="ARBA" id="ARBA00022679"/>
    </source>
</evidence>
<dbReference type="Proteomes" id="UP000019132">
    <property type="component" value="Unassembled WGS sequence"/>
</dbReference>
<dbReference type="Pfam" id="PF22600">
    <property type="entry name" value="MTPAP-like_central"/>
    <property type="match status" value="1"/>
</dbReference>
<keyword evidence="5" id="KW-0808">Transferase</keyword>
<dbReference type="eggNOG" id="KOG2277">
    <property type="taxonomic scope" value="Eukaryota"/>
</dbReference>
<comment type="subcellular location">
    <subcellularLocation>
        <location evidence="3">Cytoplasm</location>
    </subcellularLocation>
</comment>
<dbReference type="Gene3D" id="3.30.460.10">
    <property type="entry name" value="Beta Polymerase, domain 2"/>
    <property type="match status" value="1"/>
</dbReference>
<dbReference type="EMBL" id="GL376611">
    <property type="status" value="NOT_ANNOTATED_CDS"/>
    <property type="molecule type" value="Genomic_DNA"/>
</dbReference>
<dbReference type="VEuPathDB" id="FungiDB:PYU1_G011566"/>
<keyword evidence="12" id="KW-1185">Reference proteome</keyword>
<name>K3X2Z3_GLOUD</name>
<evidence type="ECO:0000256" key="7">
    <source>
        <dbReference type="ARBA" id="ARBA00022842"/>
    </source>
</evidence>
<feature type="region of interest" description="Disordered" evidence="8">
    <location>
        <begin position="218"/>
        <end position="237"/>
    </location>
</feature>
<keyword evidence="4" id="KW-0963">Cytoplasm</keyword>
<evidence type="ECO:0000256" key="1">
    <source>
        <dbReference type="ARBA" id="ARBA00001936"/>
    </source>
</evidence>
<comment type="cofactor">
    <cofactor evidence="1">
        <name>Mn(2+)</name>
        <dbReference type="ChEBI" id="CHEBI:29035"/>
    </cofactor>
</comment>
<protein>
    <submittedName>
        <fullName evidence="11">Uncharacterized protein</fullName>
    </submittedName>
</protein>
<feature type="domain" description="Poly(A) RNA polymerase mitochondrial-like central palm" evidence="10">
    <location>
        <begin position="303"/>
        <end position="430"/>
    </location>
</feature>
<organism evidence="11 12">
    <name type="scientific">Globisporangium ultimum (strain ATCC 200006 / CBS 805.95 / DAOM BR144)</name>
    <name type="common">Pythium ultimum</name>
    <dbReference type="NCBI Taxonomy" id="431595"/>
    <lineage>
        <taxon>Eukaryota</taxon>
        <taxon>Sar</taxon>
        <taxon>Stramenopiles</taxon>
        <taxon>Oomycota</taxon>
        <taxon>Peronosporomycetes</taxon>
        <taxon>Pythiales</taxon>
        <taxon>Pythiaceae</taxon>
        <taxon>Globisporangium</taxon>
    </lineage>
</organism>
<evidence type="ECO:0000256" key="4">
    <source>
        <dbReference type="ARBA" id="ARBA00022490"/>
    </source>
</evidence>
<dbReference type="HOGENOM" id="CLU_459774_0_0_1"/>
<dbReference type="PANTHER" id="PTHR12271:SF40">
    <property type="entry name" value="POLY(A) RNA POLYMERASE GLD2"/>
    <property type="match status" value="1"/>
</dbReference>
<evidence type="ECO:0000256" key="6">
    <source>
        <dbReference type="ARBA" id="ARBA00022723"/>
    </source>
</evidence>
<evidence type="ECO:0000259" key="10">
    <source>
        <dbReference type="Pfam" id="PF22600"/>
    </source>
</evidence>
<dbReference type="EnsemblProtists" id="PYU1_T011592">
    <property type="protein sequence ID" value="PYU1_T011592"/>
    <property type="gene ID" value="PYU1_G011566"/>
</dbReference>
<dbReference type="PANTHER" id="PTHR12271">
    <property type="entry name" value="POLY A POLYMERASE CID PAP -RELATED"/>
    <property type="match status" value="1"/>
</dbReference>
<dbReference type="GO" id="GO:0031123">
    <property type="term" value="P:RNA 3'-end processing"/>
    <property type="evidence" value="ECO:0007669"/>
    <property type="project" value="TreeGrafter"/>
</dbReference>
<evidence type="ECO:0000313" key="12">
    <source>
        <dbReference type="Proteomes" id="UP000019132"/>
    </source>
</evidence>
<evidence type="ECO:0000256" key="8">
    <source>
        <dbReference type="SAM" id="MobiDB-lite"/>
    </source>
</evidence>
<evidence type="ECO:0000256" key="2">
    <source>
        <dbReference type="ARBA" id="ARBA00001946"/>
    </source>
</evidence>
<dbReference type="STRING" id="431595.K3X2Z3"/>
<dbReference type="InterPro" id="IPR002058">
    <property type="entry name" value="PAP_assoc"/>
</dbReference>
<dbReference type="GO" id="GO:0016779">
    <property type="term" value="F:nucleotidyltransferase activity"/>
    <property type="evidence" value="ECO:0007669"/>
    <property type="project" value="TreeGrafter"/>
</dbReference>
<feature type="compositionally biased region" description="Basic residues" evidence="8">
    <location>
        <begin position="14"/>
        <end position="25"/>
    </location>
</feature>
<dbReference type="Gene3D" id="1.10.1410.10">
    <property type="match status" value="1"/>
</dbReference>
<dbReference type="InParanoid" id="K3X2Z3"/>
<accession>K3X2Z3</accession>